<evidence type="ECO:0000256" key="4">
    <source>
        <dbReference type="ARBA" id="ARBA00022807"/>
    </source>
</evidence>
<dbReference type="PROSITE" id="PS51257">
    <property type="entry name" value="PROKAR_LIPOPROTEIN"/>
    <property type="match status" value="1"/>
</dbReference>
<accession>A0ABW1IH75</accession>
<dbReference type="PANTHER" id="PTHR47053:SF1">
    <property type="entry name" value="MUREIN DD-ENDOPEPTIDASE MEPH-RELATED"/>
    <property type="match status" value="1"/>
</dbReference>
<dbReference type="PROSITE" id="PS51935">
    <property type="entry name" value="NLPC_P60"/>
    <property type="match status" value="1"/>
</dbReference>
<comment type="similarity">
    <text evidence="1">Belongs to the peptidase C40 family.</text>
</comment>
<dbReference type="Pfam" id="PF07833">
    <property type="entry name" value="Cu_amine_oxidN1"/>
    <property type="match status" value="1"/>
</dbReference>
<feature type="signal peptide" evidence="5">
    <location>
        <begin position="1"/>
        <end position="20"/>
    </location>
</feature>
<evidence type="ECO:0000313" key="7">
    <source>
        <dbReference type="EMBL" id="MFC5984982.1"/>
    </source>
</evidence>
<gene>
    <name evidence="7" type="ORF">ACFPXP_00475</name>
</gene>
<dbReference type="Gene3D" id="3.30.457.10">
    <property type="entry name" value="Copper amine oxidase-like, N-terminal domain"/>
    <property type="match status" value="1"/>
</dbReference>
<evidence type="ECO:0000256" key="2">
    <source>
        <dbReference type="ARBA" id="ARBA00022670"/>
    </source>
</evidence>
<reference evidence="8" key="1">
    <citation type="journal article" date="2019" name="Int. J. Syst. Evol. Microbiol.">
        <title>The Global Catalogue of Microorganisms (GCM) 10K type strain sequencing project: providing services to taxonomists for standard genome sequencing and annotation.</title>
        <authorList>
            <consortium name="The Broad Institute Genomics Platform"/>
            <consortium name="The Broad Institute Genome Sequencing Center for Infectious Disease"/>
            <person name="Wu L."/>
            <person name="Ma J."/>
        </authorList>
    </citation>
    <scope>NUCLEOTIDE SEQUENCE [LARGE SCALE GENOMIC DNA]</scope>
    <source>
        <strain evidence="8">CCM 8749</strain>
    </source>
</reference>
<dbReference type="Pfam" id="PF00877">
    <property type="entry name" value="NLPC_P60"/>
    <property type="match status" value="1"/>
</dbReference>
<feature type="chain" id="PRO_5047068526" evidence="5">
    <location>
        <begin position="21"/>
        <end position="355"/>
    </location>
</feature>
<dbReference type="InterPro" id="IPR000064">
    <property type="entry name" value="NLP_P60_dom"/>
</dbReference>
<dbReference type="EMBL" id="JBHSQV010000002">
    <property type="protein sequence ID" value="MFC5984982.1"/>
    <property type="molecule type" value="Genomic_DNA"/>
</dbReference>
<dbReference type="RefSeq" id="WP_379891386.1">
    <property type="nucleotide sequence ID" value="NZ_CBCSCT010000008.1"/>
</dbReference>
<proteinExistence type="inferred from homology"/>
<sequence length="355" mass="40166">MKKSIYSITAAILSISVVTAACSDQDRVLNNNNNEDARFETQMNTGGNAVPLNELTNRNRSNSQLNTYSLEEDTAIPYQYVNGQPYISLARLLEVTGLNSTYDEQQKKFEIGDHDMVYQIFLNSNQAAVEDRTVSLSQQPVDVKGETYIPVDALGKVFSDQLTFTPQETQVIIHGSGEQNAEIDAGNEEQDDNFFQDDPNDPFKDESVMLPYSTQEDIPALKNINMNTLINRAKRYLGVDYDFGAKPYPRSKRFDCSSYVQYLFGKQGVDLPRTARAQARRGVSVSRKNLRKGDLLFFYVPGRFKTNKTVGHVGIYMGNQKMIHSSPSPKNGVQITNINKSYWKKTYLRSRRVAR</sequence>
<keyword evidence="8" id="KW-1185">Reference proteome</keyword>
<protein>
    <submittedName>
        <fullName evidence="7">NlpC/P60 family protein</fullName>
    </submittedName>
</protein>
<evidence type="ECO:0000313" key="8">
    <source>
        <dbReference type="Proteomes" id="UP001596250"/>
    </source>
</evidence>
<dbReference type="InterPro" id="IPR012854">
    <property type="entry name" value="Cu_amine_oxidase-like_N"/>
</dbReference>
<dbReference type="Proteomes" id="UP001596250">
    <property type="component" value="Unassembled WGS sequence"/>
</dbReference>
<keyword evidence="5" id="KW-0732">Signal</keyword>
<name>A0ABW1IH75_9BACL</name>
<dbReference type="PANTHER" id="PTHR47053">
    <property type="entry name" value="MUREIN DD-ENDOPEPTIDASE MEPH-RELATED"/>
    <property type="match status" value="1"/>
</dbReference>
<dbReference type="InterPro" id="IPR051202">
    <property type="entry name" value="Peptidase_C40"/>
</dbReference>
<feature type="domain" description="NlpC/P60" evidence="6">
    <location>
        <begin position="223"/>
        <end position="354"/>
    </location>
</feature>
<dbReference type="SUPFAM" id="SSF54001">
    <property type="entry name" value="Cysteine proteinases"/>
    <property type="match status" value="1"/>
</dbReference>
<dbReference type="InterPro" id="IPR036582">
    <property type="entry name" value="Mao_N_sf"/>
</dbReference>
<comment type="caution">
    <text evidence="7">The sequence shown here is derived from an EMBL/GenBank/DDBJ whole genome shotgun (WGS) entry which is preliminary data.</text>
</comment>
<evidence type="ECO:0000256" key="3">
    <source>
        <dbReference type="ARBA" id="ARBA00022801"/>
    </source>
</evidence>
<dbReference type="InterPro" id="IPR038765">
    <property type="entry name" value="Papain-like_cys_pep_sf"/>
</dbReference>
<keyword evidence="2" id="KW-0645">Protease</keyword>
<evidence type="ECO:0000259" key="6">
    <source>
        <dbReference type="PROSITE" id="PS51935"/>
    </source>
</evidence>
<dbReference type="SUPFAM" id="SSF55383">
    <property type="entry name" value="Copper amine oxidase, domain N"/>
    <property type="match status" value="1"/>
</dbReference>
<evidence type="ECO:0000256" key="1">
    <source>
        <dbReference type="ARBA" id="ARBA00007074"/>
    </source>
</evidence>
<keyword evidence="4" id="KW-0788">Thiol protease</keyword>
<keyword evidence="3" id="KW-0378">Hydrolase</keyword>
<dbReference type="Gene3D" id="3.90.1720.10">
    <property type="entry name" value="endopeptidase domain like (from Nostoc punctiforme)"/>
    <property type="match status" value="1"/>
</dbReference>
<evidence type="ECO:0000256" key="5">
    <source>
        <dbReference type="SAM" id="SignalP"/>
    </source>
</evidence>
<organism evidence="7 8">
    <name type="scientific">Marinicrinis lubricantis</name>
    <dbReference type="NCBI Taxonomy" id="2086470"/>
    <lineage>
        <taxon>Bacteria</taxon>
        <taxon>Bacillati</taxon>
        <taxon>Bacillota</taxon>
        <taxon>Bacilli</taxon>
        <taxon>Bacillales</taxon>
        <taxon>Paenibacillaceae</taxon>
    </lineage>
</organism>